<dbReference type="PANTHER" id="PTHR10039:SF14">
    <property type="entry name" value="NACHT DOMAIN-CONTAINING PROTEIN"/>
    <property type="match status" value="1"/>
</dbReference>
<dbReference type="EMBL" id="JAYKXP010000060">
    <property type="protein sequence ID" value="KAK7033702.1"/>
    <property type="molecule type" value="Genomic_DNA"/>
</dbReference>
<name>A0AAW0C5M7_9AGAR</name>
<accession>A0AAW0C5M7</accession>
<dbReference type="Pfam" id="PF24883">
    <property type="entry name" value="NPHP3_N"/>
    <property type="match status" value="1"/>
</dbReference>
<dbReference type="PROSITE" id="PS50837">
    <property type="entry name" value="NACHT"/>
    <property type="match status" value="1"/>
</dbReference>
<dbReference type="AlphaFoldDB" id="A0AAW0C5M7"/>
<gene>
    <name evidence="3" type="ORF">VNI00_012702</name>
</gene>
<dbReference type="Gene3D" id="3.40.50.300">
    <property type="entry name" value="P-loop containing nucleotide triphosphate hydrolases"/>
    <property type="match status" value="1"/>
</dbReference>
<organism evidence="3 4">
    <name type="scientific">Paramarasmius palmivorus</name>
    <dbReference type="NCBI Taxonomy" id="297713"/>
    <lineage>
        <taxon>Eukaryota</taxon>
        <taxon>Fungi</taxon>
        <taxon>Dikarya</taxon>
        <taxon>Basidiomycota</taxon>
        <taxon>Agaricomycotina</taxon>
        <taxon>Agaricomycetes</taxon>
        <taxon>Agaricomycetidae</taxon>
        <taxon>Agaricales</taxon>
        <taxon>Marasmiineae</taxon>
        <taxon>Marasmiaceae</taxon>
        <taxon>Paramarasmius</taxon>
    </lineage>
</organism>
<evidence type="ECO:0000256" key="1">
    <source>
        <dbReference type="ARBA" id="ARBA00022737"/>
    </source>
</evidence>
<dbReference type="InterPro" id="IPR027417">
    <property type="entry name" value="P-loop_NTPase"/>
</dbReference>
<evidence type="ECO:0000313" key="3">
    <source>
        <dbReference type="EMBL" id="KAK7033702.1"/>
    </source>
</evidence>
<protein>
    <recommendedName>
        <fullName evidence="2">NACHT domain-containing protein</fullName>
    </recommendedName>
</protein>
<dbReference type="Proteomes" id="UP001383192">
    <property type="component" value="Unassembled WGS sequence"/>
</dbReference>
<feature type="domain" description="NACHT" evidence="2">
    <location>
        <begin position="17"/>
        <end position="172"/>
    </location>
</feature>
<keyword evidence="4" id="KW-1185">Reference proteome</keyword>
<dbReference type="SUPFAM" id="SSF52540">
    <property type="entry name" value="P-loop containing nucleoside triphosphate hydrolases"/>
    <property type="match status" value="1"/>
</dbReference>
<comment type="caution">
    <text evidence="3">The sequence shown here is derived from an EMBL/GenBank/DDBJ whole genome shotgun (WGS) entry which is preliminary data.</text>
</comment>
<dbReference type="InterPro" id="IPR007111">
    <property type="entry name" value="NACHT_NTPase"/>
</dbReference>
<reference evidence="3 4" key="1">
    <citation type="submission" date="2024-01" db="EMBL/GenBank/DDBJ databases">
        <title>A draft genome for a cacao thread blight-causing isolate of Paramarasmius palmivorus.</title>
        <authorList>
            <person name="Baruah I.K."/>
            <person name="Bukari Y."/>
            <person name="Amoako-Attah I."/>
            <person name="Meinhardt L.W."/>
            <person name="Bailey B.A."/>
            <person name="Cohen S.P."/>
        </authorList>
    </citation>
    <scope>NUCLEOTIDE SEQUENCE [LARGE SCALE GENOMIC DNA]</scope>
    <source>
        <strain evidence="3 4">GH-12</strain>
    </source>
</reference>
<proteinExistence type="predicted"/>
<dbReference type="PANTHER" id="PTHR10039">
    <property type="entry name" value="AMELOGENIN"/>
    <property type="match status" value="1"/>
</dbReference>
<keyword evidence="1" id="KW-0677">Repeat</keyword>
<evidence type="ECO:0000259" key="2">
    <source>
        <dbReference type="PROSITE" id="PS50837"/>
    </source>
</evidence>
<dbReference type="InterPro" id="IPR056884">
    <property type="entry name" value="NPHP3-like_N"/>
</dbReference>
<evidence type="ECO:0000313" key="4">
    <source>
        <dbReference type="Proteomes" id="UP001383192"/>
    </source>
</evidence>
<sequence length="638" mass="73012">MIADISNWIEDNSKTTRVLWIHGTAGIGKSAIAQHIAEKYAETRLAAAFFFSRNDPTRDNINPFIASIAYQLCKVGSLSHPMLCSKIIEAISVNLNVFQASCEVQLRNLIIEPCLRVDPPSWNVERNLLVIDGLDECVDLPSQKRVLELILRLISAVFPSSWIVLLCSRPESQIRDAIEQIRSFKGFLKAIDMNKQEELHSDIARYLTDESSRIRREHRRVLGIQGAVWPGNDVIVELLRRADKQMIFAVTVIKYIDTHDELPQDRLDIVRQISIEADTDSPYSALDTLYHQILSTCGKWDRVQHVLRLLVTPHEPPHELRTRMGDGNVAWRSPAVIAHFLGVQEAQVQVTLDKLHSVLRVPKDGDEDDNSEYCELLVLFSLRTLSDLACHYPPYHINRFTEAMSLWEKKFTAMRRPLQDLVLRGWSLWREVTFPWSPDLIDALSTLDIYHFIALWFKFIRYRVSYTGDLKRVIHLEEQIKLAKSRGSMPHRFIERLEVFEGIEVLNLAFPPYSGGNYVFRGTWWAEQSFWQSQFYLMDIFLPRSGSGSFLVLPPDSSYYGMSIPEGWITVAVTKESSELELKLDDAIDWRTWLLGDKAGIFLEDVRNNTSYSISKGIVRVPIEGAPENSSGALSKAP</sequence>